<protein>
    <recommendedName>
        <fullName evidence="8">Integrase</fullName>
    </recommendedName>
</protein>
<dbReference type="InterPro" id="IPR002104">
    <property type="entry name" value="Integrase_catalytic"/>
</dbReference>
<dbReference type="Pfam" id="PF00589">
    <property type="entry name" value="Phage_integrase"/>
    <property type="match status" value="1"/>
</dbReference>
<dbReference type="AlphaFoldDB" id="A0A3B1BQN1"/>
<evidence type="ECO:0000259" key="5">
    <source>
        <dbReference type="PROSITE" id="PS51898"/>
    </source>
</evidence>
<dbReference type="SUPFAM" id="SSF56349">
    <property type="entry name" value="DNA breaking-rejoining enzymes"/>
    <property type="match status" value="1"/>
</dbReference>
<dbReference type="Pfam" id="PF13495">
    <property type="entry name" value="Phage_int_SAM_4"/>
    <property type="match status" value="1"/>
</dbReference>
<evidence type="ECO:0000256" key="4">
    <source>
        <dbReference type="ARBA" id="ARBA00023172"/>
    </source>
</evidence>
<evidence type="ECO:0008006" key="8">
    <source>
        <dbReference type="Google" id="ProtNLM"/>
    </source>
</evidence>
<dbReference type="PROSITE" id="PS51900">
    <property type="entry name" value="CB"/>
    <property type="match status" value="1"/>
</dbReference>
<dbReference type="InterPro" id="IPR044068">
    <property type="entry name" value="CB"/>
</dbReference>
<evidence type="ECO:0000313" key="7">
    <source>
        <dbReference type="EMBL" id="VAX20616.1"/>
    </source>
</evidence>
<evidence type="ECO:0000256" key="3">
    <source>
        <dbReference type="ARBA" id="ARBA00023125"/>
    </source>
</evidence>
<dbReference type="PANTHER" id="PTHR30349:SF64">
    <property type="entry name" value="PROPHAGE INTEGRASE INTD-RELATED"/>
    <property type="match status" value="1"/>
</dbReference>
<evidence type="ECO:0000259" key="6">
    <source>
        <dbReference type="PROSITE" id="PS51900"/>
    </source>
</evidence>
<comment type="similarity">
    <text evidence="1">Belongs to the 'phage' integrase family.</text>
</comment>
<keyword evidence="4" id="KW-0233">DNA recombination</keyword>
<accession>A0A3B1BQN1</accession>
<evidence type="ECO:0000256" key="2">
    <source>
        <dbReference type="ARBA" id="ARBA00022908"/>
    </source>
</evidence>
<dbReference type="InterPro" id="IPR050090">
    <property type="entry name" value="Tyrosine_recombinase_XerCD"/>
</dbReference>
<dbReference type="InterPro" id="IPR010998">
    <property type="entry name" value="Integrase_recombinase_N"/>
</dbReference>
<sequence length="231" mass="27466">MGELREKMLRRMELKNFSRKTIKIYLYHMEKYIRYYGKSPDKLCKEEIEQYLHYLLQSKTSSSGMSQAYSSIKFFYSVCLDRPWELDKIPRPKTAKRLPVVLSMEEVKSIFSQVSNIKHKLILMTIYSSGLRLSEALNLKLKDIDSKRMEIRVEQGKGKKDRYTLLSDVILKKLRAYYMEQKPSYWLFPGKNNKPICNSTIQRVFSKAKKKLRLKKKQQYTHYAIALPHIS</sequence>
<feature type="domain" description="Tyr recombinase" evidence="5">
    <location>
        <begin position="97"/>
        <end position="231"/>
    </location>
</feature>
<reference evidence="7" key="1">
    <citation type="submission" date="2018-06" db="EMBL/GenBank/DDBJ databases">
        <authorList>
            <person name="Zhirakovskaya E."/>
        </authorList>
    </citation>
    <scope>NUCLEOTIDE SEQUENCE</scope>
</reference>
<dbReference type="InterPro" id="IPR011010">
    <property type="entry name" value="DNA_brk_join_enz"/>
</dbReference>
<dbReference type="Gene3D" id="1.10.443.10">
    <property type="entry name" value="Intergrase catalytic core"/>
    <property type="match status" value="1"/>
</dbReference>
<dbReference type="GO" id="GO:0015074">
    <property type="term" value="P:DNA integration"/>
    <property type="evidence" value="ECO:0007669"/>
    <property type="project" value="UniProtKB-KW"/>
</dbReference>
<dbReference type="EMBL" id="UOGD01000172">
    <property type="protein sequence ID" value="VAX20616.1"/>
    <property type="molecule type" value="Genomic_DNA"/>
</dbReference>
<feature type="domain" description="Core-binding (CB)" evidence="6">
    <location>
        <begin position="1"/>
        <end position="80"/>
    </location>
</feature>
<gene>
    <name evidence="7" type="ORF">MNBD_IGNAVI01-3240</name>
</gene>
<dbReference type="PANTHER" id="PTHR30349">
    <property type="entry name" value="PHAGE INTEGRASE-RELATED"/>
    <property type="match status" value="1"/>
</dbReference>
<name>A0A3B1BQN1_9ZZZZ</name>
<dbReference type="GO" id="GO:0003677">
    <property type="term" value="F:DNA binding"/>
    <property type="evidence" value="ECO:0007669"/>
    <property type="project" value="UniProtKB-KW"/>
</dbReference>
<keyword evidence="3" id="KW-0238">DNA-binding</keyword>
<dbReference type="Gene3D" id="1.10.150.130">
    <property type="match status" value="1"/>
</dbReference>
<dbReference type="PROSITE" id="PS51898">
    <property type="entry name" value="TYR_RECOMBINASE"/>
    <property type="match status" value="1"/>
</dbReference>
<dbReference type="InterPro" id="IPR004107">
    <property type="entry name" value="Integrase_SAM-like_N"/>
</dbReference>
<evidence type="ECO:0000256" key="1">
    <source>
        <dbReference type="ARBA" id="ARBA00008857"/>
    </source>
</evidence>
<proteinExistence type="inferred from homology"/>
<dbReference type="GO" id="GO:0006310">
    <property type="term" value="P:DNA recombination"/>
    <property type="evidence" value="ECO:0007669"/>
    <property type="project" value="UniProtKB-KW"/>
</dbReference>
<dbReference type="InterPro" id="IPR013762">
    <property type="entry name" value="Integrase-like_cat_sf"/>
</dbReference>
<keyword evidence="2" id="KW-0229">DNA integration</keyword>
<organism evidence="7">
    <name type="scientific">hydrothermal vent metagenome</name>
    <dbReference type="NCBI Taxonomy" id="652676"/>
    <lineage>
        <taxon>unclassified sequences</taxon>
        <taxon>metagenomes</taxon>
        <taxon>ecological metagenomes</taxon>
    </lineage>
</organism>